<comment type="caution">
    <text evidence="2">The sequence shown here is derived from an EMBL/GenBank/DDBJ whole genome shotgun (WGS) entry which is preliminary data.</text>
</comment>
<dbReference type="RefSeq" id="WP_343760741.1">
    <property type="nucleotide sequence ID" value="NZ_BAAACG010000008.1"/>
</dbReference>
<keyword evidence="3" id="KW-1185">Reference proteome</keyword>
<evidence type="ECO:0000313" key="3">
    <source>
        <dbReference type="Proteomes" id="UP001501510"/>
    </source>
</evidence>
<keyword evidence="1" id="KW-0812">Transmembrane</keyword>
<gene>
    <name evidence="2" type="ORF">GCM10008906_16990</name>
</gene>
<evidence type="ECO:0000256" key="1">
    <source>
        <dbReference type="SAM" id="Phobius"/>
    </source>
</evidence>
<accession>A0ABP3UMP2</accession>
<evidence type="ECO:0008006" key="4">
    <source>
        <dbReference type="Google" id="ProtNLM"/>
    </source>
</evidence>
<dbReference type="Proteomes" id="UP001501510">
    <property type="component" value="Unassembled WGS sequence"/>
</dbReference>
<dbReference type="InterPro" id="IPR011042">
    <property type="entry name" value="6-blade_b-propeller_TolB-like"/>
</dbReference>
<protein>
    <recommendedName>
        <fullName evidence="4">Protein TolB</fullName>
    </recommendedName>
</protein>
<keyword evidence="1" id="KW-1133">Transmembrane helix</keyword>
<dbReference type="Gene3D" id="2.120.10.30">
    <property type="entry name" value="TolB, C-terminal domain"/>
    <property type="match status" value="1"/>
</dbReference>
<keyword evidence="1" id="KW-0472">Membrane</keyword>
<reference evidence="3" key="1">
    <citation type="journal article" date="2019" name="Int. J. Syst. Evol. Microbiol.">
        <title>The Global Catalogue of Microorganisms (GCM) 10K type strain sequencing project: providing services to taxonomists for standard genome sequencing and annotation.</title>
        <authorList>
            <consortium name="The Broad Institute Genomics Platform"/>
            <consortium name="The Broad Institute Genome Sequencing Center for Infectious Disease"/>
            <person name="Wu L."/>
            <person name="Ma J."/>
        </authorList>
    </citation>
    <scope>NUCLEOTIDE SEQUENCE [LARGE SCALE GENOMIC DNA]</scope>
    <source>
        <strain evidence="3">JCM 1407</strain>
    </source>
</reference>
<dbReference type="EMBL" id="BAAACG010000008">
    <property type="protein sequence ID" value="GAA0738918.1"/>
    <property type="molecule type" value="Genomic_DNA"/>
</dbReference>
<sequence length="465" mass="53852">MKGKLKIRAILTMIPVVLIGTTYIVNSYLKDYTDYLNENNVVVTEKSMASKITENKPLEIVQKRENIKGINHVLGVISEDELLINLGITKDEYMKKYKDKDITDMNPKEYEQAQNDVDGKVYKLNFKTLEKSPLKNKNQDINNYNLHTYISPDYSKLYYNSAYYTGIDSKGKNGKILNFDYIYNLKDNTSVSVDKKIIGNWSKDGKYLIGKKNWLDGDVSKDEYKKIREKTKHTLYLYDIKNKNTKEINIDPNVVSTVEYGYYYKYGKEIYFGGVKVNKENEKSERQGIFKVNIETKKVDEVMILPNDTKLNPSENYIGFQNYKFINGRKNIIFNGNVDGKDGIFNYDIEKNKFTNLIPNVGIETEIRGAPSFWISPDKTKIAYLTQSKEKHFSRKHNLYVARINDNNIINRILLKEKIYIGNTKDSVQWSRDGNTMSYVIINPDSIGTNTVNGNNSLNVVKFKK</sequence>
<feature type="transmembrane region" description="Helical" evidence="1">
    <location>
        <begin position="7"/>
        <end position="29"/>
    </location>
</feature>
<dbReference type="SUPFAM" id="SSF82171">
    <property type="entry name" value="DPP6 N-terminal domain-like"/>
    <property type="match status" value="1"/>
</dbReference>
<proteinExistence type="predicted"/>
<organism evidence="2 3">
    <name type="scientific">Clostridium oceanicum</name>
    <dbReference type="NCBI Taxonomy" id="1543"/>
    <lineage>
        <taxon>Bacteria</taxon>
        <taxon>Bacillati</taxon>
        <taxon>Bacillota</taxon>
        <taxon>Clostridia</taxon>
        <taxon>Eubacteriales</taxon>
        <taxon>Clostridiaceae</taxon>
        <taxon>Clostridium</taxon>
    </lineage>
</organism>
<evidence type="ECO:0000313" key="2">
    <source>
        <dbReference type="EMBL" id="GAA0738918.1"/>
    </source>
</evidence>
<name>A0ABP3UMP2_9CLOT</name>